<name>A0ABP0UUZ9_9BRYO</name>
<dbReference type="InterPro" id="IPR056705">
    <property type="entry name" value="DUF7803"/>
</dbReference>
<evidence type="ECO:0000313" key="3">
    <source>
        <dbReference type="EMBL" id="CAK9229300.1"/>
    </source>
</evidence>
<feature type="domain" description="DUF7803" evidence="2">
    <location>
        <begin position="2"/>
        <end position="169"/>
    </location>
</feature>
<proteinExistence type="predicted"/>
<organism evidence="3 4">
    <name type="scientific">Sphagnum troendelagicum</name>
    <dbReference type="NCBI Taxonomy" id="128251"/>
    <lineage>
        <taxon>Eukaryota</taxon>
        <taxon>Viridiplantae</taxon>
        <taxon>Streptophyta</taxon>
        <taxon>Embryophyta</taxon>
        <taxon>Bryophyta</taxon>
        <taxon>Sphagnophytina</taxon>
        <taxon>Sphagnopsida</taxon>
        <taxon>Sphagnales</taxon>
        <taxon>Sphagnaceae</taxon>
        <taxon>Sphagnum</taxon>
    </lineage>
</organism>
<accession>A0ABP0UUZ9</accession>
<feature type="region of interest" description="Disordered" evidence="1">
    <location>
        <begin position="150"/>
        <end position="169"/>
    </location>
</feature>
<evidence type="ECO:0000256" key="1">
    <source>
        <dbReference type="SAM" id="MobiDB-lite"/>
    </source>
</evidence>
<evidence type="ECO:0000259" key="2">
    <source>
        <dbReference type="Pfam" id="PF25086"/>
    </source>
</evidence>
<feature type="compositionally biased region" description="Low complexity" evidence="1">
    <location>
        <begin position="155"/>
        <end position="169"/>
    </location>
</feature>
<protein>
    <recommendedName>
        <fullName evidence="2">DUF7803 domain-containing protein</fullName>
    </recommendedName>
</protein>
<sequence>MAEETILTGDDLMLGPPSPVVPPEVASHVLDGLETCSTALRRLFLCLHVNDVEPFCQDHIILYRRCAQNRDAELRGRIQETERTLARSMPMNEIQERQAQLKVEVETLERRMILASGMEGVEGFRQRWSLHGCLHDTKKRLESIEQGLASRTKEQQQQQPQSKSWWQFW</sequence>
<dbReference type="EMBL" id="OZ019898">
    <property type="protein sequence ID" value="CAK9229300.1"/>
    <property type="molecule type" value="Genomic_DNA"/>
</dbReference>
<evidence type="ECO:0000313" key="4">
    <source>
        <dbReference type="Proteomes" id="UP001497512"/>
    </source>
</evidence>
<keyword evidence="4" id="KW-1185">Reference proteome</keyword>
<dbReference type="Proteomes" id="UP001497512">
    <property type="component" value="Chromosome 6"/>
</dbReference>
<reference evidence="3" key="1">
    <citation type="submission" date="2024-02" db="EMBL/GenBank/DDBJ databases">
        <authorList>
            <consortium name="ELIXIR-Norway"/>
            <consortium name="Elixir Norway"/>
        </authorList>
    </citation>
    <scope>NUCLEOTIDE SEQUENCE</scope>
</reference>
<dbReference type="PANTHER" id="PTHR36047:SF1">
    <property type="entry name" value="OS01G0191000 PROTEIN"/>
    <property type="match status" value="1"/>
</dbReference>
<dbReference type="PANTHER" id="PTHR36047">
    <property type="entry name" value="OS01G0191000 PROTEIN"/>
    <property type="match status" value="1"/>
</dbReference>
<dbReference type="Pfam" id="PF25086">
    <property type="entry name" value="DUF7803"/>
    <property type="match status" value="1"/>
</dbReference>
<gene>
    <name evidence="3" type="ORF">CSSPTR1EN2_LOCUS19664</name>
</gene>